<evidence type="ECO:0000313" key="2">
    <source>
        <dbReference type="EMBL" id="KIJ34989.1"/>
    </source>
</evidence>
<protein>
    <submittedName>
        <fullName evidence="2">Uncharacterized protein</fullName>
    </submittedName>
</protein>
<feature type="coiled-coil region" evidence="1">
    <location>
        <begin position="5"/>
        <end position="34"/>
    </location>
</feature>
<sequence>MRRFLLDVKEAYTQQRQRAQRAEHNGRRREAEEEPDMFVCDLFERLHRFKALETVVVKNLSWNSPGHLMPPTTHSLPIPTPALKLIEFTGLATLVYDQRRGWFLKLPHVASPSDEENKEF</sequence>
<organism evidence="2 3">
    <name type="scientific">Sphaerobolus stellatus (strain SS14)</name>
    <dbReference type="NCBI Taxonomy" id="990650"/>
    <lineage>
        <taxon>Eukaryota</taxon>
        <taxon>Fungi</taxon>
        <taxon>Dikarya</taxon>
        <taxon>Basidiomycota</taxon>
        <taxon>Agaricomycotina</taxon>
        <taxon>Agaricomycetes</taxon>
        <taxon>Phallomycetidae</taxon>
        <taxon>Geastrales</taxon>
        <taxon>Sphaerobolaceae</taxon>
        <taxon>Sphaerobolus</taxon>
    </lineage>
</organism>
<dbReference type="AlphaFoldDB" id="A0A0C9UJE7"/>
<proteinExistence type="predicted"/>
<evidence type="ECO:0000256" key="1">
    <source>
        <dbReference type="SAM" id="Coils"/>
    </source>
</evidence>
<reference evidence="2 3" key="1">
    <citation type="submission" date="2014-06" db="EMBL/GenBank/DDBJ databases">
        <title>Evolutionary Origins and Diversification of the Mycorrhizal Mutualists.</title>
        <authorList>
            <consortium name="DOE Joint Genome Institute"/>
            <consortium name="Mycorrhizal Genomics Consortium"/>
            <person name="Kohler A."/>
            <person name="Kuo A."/>
            <person name="Nagy L.G."/>
            <person name="Floudas D."/>
            <person name="Copeland A."/>
            <person name="Barry K.W."/>
            <person name="Cichocki N."/>
            <person name="Veneault-Fourrey C."/>
            <person name="LaButti K."/>
            <person name="Lindquist E.A."/>
            <person name="Lipzen A."/>
            <person name="Lundell T."/>
            <person name="Morin E."/>
            <person name="Murat C."/>
            <person name="Riley R."/>
            <person name="Ohm R."/>
            <person name="Sun H."/>
            <person name="Tunlid A."/>
            <person name="Henrissat B."/>
            <person name="Grigoriev I.V."/>
            <person name="Hibbett D.S."/>
            <person name="Martin F."/>
        </authorList>
    </citation>
    <scope>NUCLEOTIDE SEQUENCE [LARGE SCALE GENOMIC DNA]</scope>
    <source>
        <strain evidence="2 3">SS14</strain>
    </source>
</reference>
<gene>
    <name evidence="2" type="ORF">M422DRAFT_262951</name>
</gene>
<name>A0A0C9UJE7_SPHS4</name>
<accession>A0A0C9UJE7</accession>
<evidence type="ECO:0000313" key="3">
    <source>
        <dbReference type="Proteomes" id="UP000054279"/>
    </source>
</evidence>
<keyword evidence="3" id="KW-1185">Reference proteome</keyword>
<dbReference type="EMBL" id="KN837194">
    <property type="protein sequence ID" value="KIJ34989.1"/>
    <property type="molecule type" value="Genomic_DNA"/>
</dbReference>
<dbReference type="Proteomes" id="UP000054279">
    <property type="component" value="Unassembled WGS sequence"/>
</dbReference>
<keyword evidence="1" id="KW-0175">Coiled coil</keyword>
<dbReference type="HOGENOM" id="CLU_2051175_0_0_1"/>